<keyword evidence="2" id="KW-0805">Transcription regulation</keyword>
<evidence type="ECO:0000313" key="6">
    <source>
        <dbReference type="EMBL" id="SEK32450.1"/>
    </source>
</evidence>
<proteinExistence type="predicted"/>
<accession>A0A1H7G7L1</accession>
<organism evidence="6 7">
    <name type="scientific">Colwellia chukchiensis</name>
    <dbReference type="NCBI Taxonomy" id="641665"/>
    <lineage>
        <taxon>Bacteria</taxon>
        <taxon>Pseudomonadati</taxon>
        <taxon>Pseudomonadota</taxon>
        <taxon>Gammaproteobacteria</taxon>
        <taxon>Alteromonadales</taxon>
        <taxon>Colwelliaceae</taxon>
        <taxon>Colwellia</taxon>
    </lineage>
</organism>
<reference evidence="7" key="1">
    <citation type="submission" date="2016-10" db="EMBL/GenBank/DDBJ databases">
        <authorList>
            <person name="Varghese N."/>
            <person name="Submissions S."/>
        </authorList>
    </citation>
    <scope>NUCLEOTIDE SEQUENCE [LARGE SCALE GENOMIC DNA]</scope>
    <source>
        <strain evidence="7">CGMCC 1.9127</strain>
    </source>
</reference>
<dbReference type="OrthoDB" id="9793058at2"/>
<dbReference type="NCBIfam" id="NF007528">
    <property type="entry name" value="PRK10141.1"/>
    <property type="match status" value="1"/>
</dbReference>
<keyword evidence="1" id="KW-0059">Arsenical resistance</keyword>
<dbReference type="GO" id="GO:0003677">
    <property type="term" value="F:DNA binding"/>
    <property type="evidence" value="ECO:0007669"/>
    <property type="project" value="UniProtKB-KW"/>
</dbReference>
<dbReference type="EMBL" id="FOBI01000001">
    <property type="protein sequence ID" value="SEK32450.1"/>
    <property type="molecule type" value="Genomic_DNA"/>
</dbReference>
<evidence type="ECO:0000256" key="2">
    <source>
        <dbReference type="ARBA" id="ARBA00023015"/>
    </source>
</evidence>
<evidence type="ECO:0000256" key="3">
    <source>
        <dbReference type="ARBA" id="ARBA00023125"/>
    </source>
</evidence>
<sequence>MLPSVFFKQLSDDIRLRCILLIAQEGELCVCELMVALAEPSQPKISRHLALLKNAGLLVSRKQQQWVYYDLNPAIEDWAQQVIVLTLQDNLHFIAQNVQALHEMGTRPARLTSCCT</sequence>
<dbReference type="RefSeq" id="WP_085283116.1">
    <property type="nucleotide sequence ID" value="NZ_FOBI01000001.1"/>
</dbReference>
<dbReference type="PANTHER" id="PTHR33154">
    <property type="entry name" value="TRANSCRIPTIONAL REGULATOR, ARSR FAMILY"/>
    <property type="match status" value="1"/>
</dbReference>
<dbReference type="SUPFAM" id="SSF46785">
    <property type="entry name" value="Winged helix' DNA-binding domain"/>
    <property type="match status" value="1"/>
</dbReference>
<dbReference type="InterPro" id="IPR001845">
    <property type="entry name" value="HTH_ArsR_DNA-bd_dom"/>
</dbReference>
<dbReference type="NCBIfam" id="NF033788">
    <property type="entry name" value="HTH_metalloreg"/>
    <property type="match status" value="1"/>
</dbReference>
<keyword evidence="7" id="KW-1185">Reference proteome</keyword>
<dbReference type="PRINTS" id="PR00778">
    <property type="entry name" value="HTHARSR"/>
</dbReference>
<keyword evidence="3" id="KW-0238">DNA-binding</keyword>
<evidence type="ECO:0000313" key="7">
    <source>
        <dbReference type="Proteomes" id="UP000199297"/>
    </source>
</evidence>
<dbReference type="GO" id="GO:0046685">
    <property type="term" value="P:response to arsenic-containing substance"/>
    <property type="evidence" value="ECO:0007669"/>
    <property type="project" value="UniProtKB-KW"/>
</dbReference>
<dbReference type="Gene3D" id="1.10.10.10">
    <property type="entry name" value="Winged helix-like DNA-binding domain superfamily/Winged helix DNA-binding domain"/>
    <property type="match status" value="1"/>
</dbReference>
<evidence type="ECO:0000256" key="4">
    <source>
        <dbReference type="ARBA" id="ARBA00023163"/>
    </source>
</evidence>
<name>A0A1H7G7L1_9GAMM</name>
<dbReference type="FunFam" id="1.10.10.10:FF:000279">
    <property type="entry name" value="Transcriptional regulator, ArsR family"/>
    <property type="match status" value="1"/>
</dbReference>
<dbReference type="Pfam" id="PF01022">
    <property type="entry name" value="HTH_5"/>
    <property type="match status" value="1"/>
</dbReference>
<dbReference type="SMART" id="SM00418">
    <property type="entry name" value="HTH_ARSR"/>
    <property type="match status" value="1"/>
</dbReference>
<dbReference type="GO" id="GO:0003700">
    <property type="term" value="F:DNA-binding transcription factor activity"/>
    <property type="evidence" value="ECO:0007669"/>
    <property type="project" value="InterPro"/>
</dbReference>
<dbReference type="CDD" id="cd00090">
    <property type="entry name" value="HTH_ARSR"/>
    <property type="match status" value="1"/>
</dbReference>
<dbReference type="AlphaFoldDB" id="A0A1H7G7L1"/>
<dbReference type="Proteomes" id="UP000199297">
    <property type="component" value="Unassembled WGS sequence"/>
</dbReference>
<gene>
    <name evidence="6" type="ORF">SAMN05216262_10172</name>
</gene>
<dbReference type="PANTHER" id="PTHR33154:SF18">
    <property type="entry name" value="ARSENICAL RESISTANCE OPERON REPRESSOR"/>
    <property type="match status" value="1"/>
</dbReference>
<feature type="domain" description="HTH arsR-type" evidence="5">
    <location>
        <begin position="1"/>
        <end position="90"/>
    </location>
</feature>
<keyword evidence="4" id="KW-0804">Transcription</keyword>
<dbReference type="InterPro" id="IPR036388">
    <property type="entry name" value="WH-like_DNA-bd_sf"/>
</dbReference>
<dbReference type="PROSITE" id="PS50987">
    <property type="entry name" value="HTH_ARSR_2"/>
    <property type="match status" value="1"/>
</dbReference>
<protein>
    <submittedName>
        <fullName evidence="6">Transcriptional regulator, ArsR family</fullName>
    </submittedName>
</protein>
<evidence type="ECO:0000256" key="1">
    <source>
        <dbReference type="ARBA" id="ARBA00022849"/>
    </source>
</evidence>
<dbReference type="STRING" id="641665.GCA_002104455_00631"/>
<dbReference type="InterPro" id="IPR036390">
    <property type="entry name" value="WH_DNA-bd_sf"/>
</dbReference>
<evidence type="ECO:0000259" key="5">
    <source>
        <dbReference type="PROSITE" id="PS50987"/>
    </source>
</evidence>
<dbReference type="InterPro" id="IPR051081">
    <property type="entry name" value="HTH_MetalResp_TranReg"/>
</dbReference>
<dbReference type="InterPro" id="IPR011991">
    <property type="entry name" value="ArsR-like_HTH"/>
</dbReference>